<accession>A0A1C3XNG3</accession>
<reference evidence="1 2" key="1">
    <citation type="submission" date="2016-08" db="EMBL/GenBank/DDBJ databases">
        <authorList>
            <person name="Seilhamer J.J."/>
        </authorList>
    </citation>
    <scope>NUCLEOTIDE SEQUENCE [LARGE SCALE GENOMIC DNA]</scope>
    <source>
        <strain evidence="1 2">CCBAU 10071</strain>
    </source>
</reference>
<protein>
    <submittedName>
        <fullName evidence="1">Pilus assembly protein CpaC</fullName>
    </submittedName>
</protein>
<evidence type="ECO:0000313" key="1">
    <source>
        <dbReference type="EMBL" id="SCB53564.1"/>
    </source>
</evidence>
<proteinExistence type="predicted"/>
<dbReference type="EMBL" id="FMAE01000073">
    <property type="protein sequence ID" value="SCB53564.1"/>
    <property type="molecule type" value="Genomic_DNA"/>
</dbReference>
<evidence type="ECO:0000313" key="2">
    <source>
        <dbReference type="Proteomes" id="UP000183174"/>
    </source>
</evidence>
<organism evidence="1 2">
    <name type="scientific">Bradyrhizobium yuanmingense</name>
    <dbReference type="NCBI Taxonomy" id="108015"/>
    <lineage>
        <taxon>Bacteria</taxon>
        <taxon>Pseudomonadati</taxon>
        <taxon>Pseudomonadota</taxon>
        <taxon>Alphaproteobacteria</taxon>
        <taxon>Hyphomicrobiales</taxon>
        <taxon>Nitrobacteraceae</taxon>
        <taxon>Bradyrhizobium</taxon>
    </lineage>
</organism>
<name>A0A1C3XNG3_9BRAD</name>
<dbReference type="Proteomes" id="UP000183174">
    <property type="component" value="Unassembled WGS sequence"/>
</dbReference>
<sequence>MEVRKRYNDYVKSGGEVKGPYGHIIAPEVRAPLPAPAAVADQPVVKTLN</sequence>
<dbReference type="AlphaFoldDB" id="A0A1C3XNG3"/>
<gene>
    <name evidence="1" type="ORF">GA0061099_10734</name>
</gene>